<dbReference type="OrthoDB" id="1098628at2"/>
<gene>
    <name evidence="2" type="ORF">DN068_18505</name>
</gene>
<proteinExistence type="predicted"/>
<organism evidence="2 3">
    <name type="scientific">Taibaiella soli</name>
    <dbReference type="NCBI Taxonomy" id="1649169"/>
    <lineage>
        <taxon>Bacteria</taxon>
        <taxon>Pseudomonadati</taxon>
        <taxon>Bacteroidota</taxon>
        <taxon>Chitinophagia</taxon>
        <taxon>Chitinophagales</taxon>
        <taxon>Chitinophagaceae</taxon>
        <taxon>Taibaiella</taxon>
    </lineage>
</organism>
<dbReference type="RefSeq" id="WP_111000435.1">
    <property type="nucleotide sequence ID" value="NZ_QKTW01000025.1"/>
</dbReference>
<protein>
    <recommendedName>
        <fullName evidence="1">Arm DNA-binding domain-containing protein</fullName>
    </recommendedName>
</protein>
<dbReference type="AlphaFoldDB" id="A0A2W2AGB7"/>
<keyword evidence="3" id="KW-1185">Reference proteome</keyword>
<comment type="caution">
    <text evidence="2">The sequence shown here is derived from an EMBL/GenBank/DDBJ whole genome shotgun (WGS) entry which is preliminary data.</text>
</comment>
<dbReference type="InterPro" id="IPR035386">
    <property type="entry name" value="Arm-DNA-bind_5"/>
</dbReference>
<name>A0A2W2AGB7_9BACT</name>
<dbReference type="EMBL" id="QKTW01000025">
    <property type="protein sequence ID" value="PZF71290.1"/>
    <property type="molecule type" value="Genomic_DNA"/>
</dbReference>
<feature type="domain" description="Arm DNA-binding" evidence="1">
    <location>
        <begin position="9"/>
        <end position="96"/>
    </location>
</feature>
<dbReference type="Proteomes" id="UP000248745">
    <property type="component" value="Unassembled WGS sequence"/>
</dbReference>
<evidence type="ECO:0000313" key="2">
    <source>
        <dbReference type="EMBL" id="PZF71290.1"/>
    </source>
</evidence>
<sequence>MWESFSLLFYLKKPKKYVDGPRYVYMRITVNELIHEISCKRMWDPKRWNPWKQRASGHQEDAKALNDYLEILTVKVFNARVELYNANQDITAAAIKKIIAPCVSRKDKDSLSRMHVARE</sequence>
<evidence type="ECO:0000313" key="3">
    <source>
        <dbReference type="Proteomes" id="UP000248745"/>
    </source>
</evidence>
<accession>A0A2W2AGB7</accession>
<dbReference type="Pfam" id="PF17293">
    <property type="entry name" value="Arm-DNA-bind_5"/>
    <property type="match status" value="1"/>
</dbReference>
<evidence type="ECO:0000259" key="1">
    <source>
        <dbReference type="Pfam" id="PF17293"/>
    </source>
</evidence>
<reference evidence="2 3" key="1">
    <citation type="submission" date="2018-06" db="EMBL/GenBank/DDBJ databases">
        <title>Mucibacter soli gen. nov., sp. nov., a new member of the family Chitinophagaceae producing mucin.</title>
        <authorList>
            <person name="Kim M.-K."/>
            <person name="Park S."/>
            <person name="Kim T.-S."/>
            <person name="Joung Y."/>
            <person name="Han J.-H."/>
            <person name="Kim S.B."/>
        </authorList>
    </citation>
    <scope>NUCLEOTIDE SEQUENCE [LARGE SCALE GENOMIC DNA]</scope>
    <source>
        <strain evidence="2 3">R1-15</strain>
    </source>
</reference>